<dbReference type="InterPro" id="IPR041489">
    <property type="entry name" value="PDZ_6"/>
</dbReference>
<dbReference type="InParanoid" id="A7RRX1"/>
<dbReference type="InterPro" id="IPR000159">
    <property type="entry name" value="RA_dom"/>
</dbReference>
<feature type="region of interest" description="Disordered" evidence="1">
    <location>
        <begin position="343"/>
        <end position="383"/>
    </location>
</feature>
<dbReference type="InterPro" id="IPR029071">
    <property type="entry name" value="Ubiquitin-like_domsf"/>
</dbReference>
<evidence type="ECO:0000313" key="4">
    <source>
        <dbReference type="EMBL" id="EDO45836.1"/>
    </source>
</evidence>
<reference evidence="4 5" key="1">
    <citation type="journal article" date="2007" name="Science">
        <title>Sea anemone genome reveals ancestral eumetazoan gene repertoire and genomic organization.</title>
        <authorList>
            <person name="Putnam N.H."/>
            <person name="Srivastava M."/>
            <person name="Hellsten U."/>
            <person name="Dirks B."/>
            <person name="Chapman J."/>
            <person name="Salamov A."/>
            <person name="Terry A."/>
            <person name="Shapiro H."/>
            <person name="Lindquist E."/>
            <person name="Kapitonov V.V."/>
            <person name="Jurka J."/>
            <person name="Genikhovich G."/>
            <person name="Grigoriev I.V."/>
            <person name="Lucas S.M."/>
            <person name="Steele R.E."/>
            <person name="Finnerty J.R."/>
            <person name="Technau U."/>
            <person name="Martindale M.Q."/>
            <person name="Rokhsar D.S."/>
        </authorList>
    </citation>
    <scope>NUCLEOTIDE SEQUENCE [LARGE SCALE GENOMIC DNA]</scope>
    <source>
        <strain evidence="5">CH2 X CH6</strain>
    </source>
</reference>
<keyword evidence="5" id="KW-1185">Reference proteome</keyword>
<feature type="compositionally biased region" description="Basic and acidic residues" evidence="1">
    <location>
        <begin position="73"/>
        <end position="92"/>
    </location>
</feature>
<evidence type="ECO:0008006" key="6">
    <source>
        <dbReference type="Google" id="ProtNLM"/>
    </source>
</evidence>
<dbReference type="Pfam" id="PF00788">
    <property type="entry name" value="RA"/>
    <property type="match status" value="1"/>
</dbReference>
<dbReference type="PANTHER" id="PTHR21298">
    <property type="entry name" value="GH01721P"/>
    <property type="match status" value="1"/>
</dbReference>
<dbReference type="EMBL" id="DS469532">
    <property type="protein sequence ID" value="EDO45836.1"/>
    <property type="molecule type" value="Genomic_DNA"/>
</dbReference>
<dbReference type="Proteomes" id="UP000001593">
    <property type="component" value="Unassembled WGS sequence"/>
</dbReference>
<feature type="region of interest" description="Disordered" evidence="1">
    <location>
        <begin position="716"/>
        <end position="745"/>
    </location>
</feature>
<dbReference type="InterPro" id="IPR036034">
    <property type="entry name" value="PDZ_sf"/>
</dbReference>
<name>A7RRX1_NEMVE</name>
<feature type="compositionally biased region" description="Polar residues" evidence="1">
    <location>
        <begin position="107"/>
        <end position="117"/>
    </location>
</feature>
<gene>
    <name evidence="4" type="ORF">NEMVEDRAFT_v1g201212</name>
</gene>
<organism evidence="4 5">
    <name type="scientific">Nematostella vectensis</name>
    <name type="common">Starlet sea anemone</name>
    <dbReference type="NCBI Taxonomy" id="45351"/>
    <lineage>
        <taxon>Eukaryota</taxon>
        <taxon>Metazoa</taxon>
        <taxon>Cnidaria</taxon>
        <taxon>Anthozoa</taxon>
        <taxon>Hexacorallia</taxon>
        <taxon>Actiniaria</taxon>
        <taxon>Edwardsiidae</taxon>
        <taxon>Nematostella</taxon>
    </lineage>
</organism>
<feature type="region of interest" description="Disordered" evidence="1">
    <location>
        <begin position="517"/>
        <end position="538"/>
    </location>
</feature>
<protein>
    <recommendedName>
        <fullName evidence="6">PDZ domain-containing protein</fullName>
    </recommendedName>
</protein>
<dbReference type="PROSITE" id="PS50200">
    <property type="entry name" value="RA"/>
    <property type="match status" value="1"/>
</dbReference>
<evidence type="ECO:0000259" key="3">
    <source>
        <dbReference type="PROSITE" id="PS50200"/>
    </source>
</evidence>
<dbReference type="Pfam" id="PF17820">
    <property type="entry name" value="PDZ_6"/>
    <property type="match status" value="1"/>
</dbReference>
<dbReference type="CDD" id="cd00136">
    <property type="entry name" value="PDZ_canonical"/>
    <property type="match status" value="1"/>
</dbReference>
<evidence type="ECO:0000256" key="1">
    <source>
        <dbReference type="SAM" id="MobiDB-lite"/>
    </source>
</evidence>
<dbReference type="SMART" id="SM00314">
    <property type="entry name" value="RA"/>
    <property type="match status" value="1"/>
</dbReference>
<feature type="compositionally biased region" description="Basic and acidic residues" evidence="1">
    <location>
        <begin position="347"/>
        <end position="366"/>
    </location>
</feature>
<dbReference type="Gene3D" id="2.30.42.10">
    <property type="match status" value="1"/>
</dbReference>
<dbReference type="SUPFAM" id="SSF54236">
    <property type="entry name" value="Ubiquitin-like"/>
    <property type="match status" value="1"/>
</dbReference>
<feature type="domain" description="PDZ" evidence="2">
    <location>
        <begin position="713"/>
        <end position="790"/>
    </location>
</feature>
<dbReference type="SMART" id="SM00228">
    <property type="entry name" value="PDZ"/>
    <property type="match status" value="1"/>
</dbReference>
<feature type="domain" description="Ras-associating" evidence="3">
    <location>
        <begin position="213"/>
        <end position="304"/>
    </location>
</feature>
<evidence type="ECO:0000313" key="5">
    <source>
        <dbReference type="Proteomes" id="UP000001593"/>
    </source>
</evidence>
<dbReference type="CDD" id="cd17043">
    <property type="entry name" value="RA"/>
    <property type="match status" value="1"/>
</dbReference>
<evidence type="ECO:0000259" key="2">
    <source>
        <dbReference type="PROSITE" id="PS50106"/>
    </source>
</evidence>
<dbReference type="PANTHER" id="PTHR21298:SF2">
    <property type="entry name" value="GH01721P"/>
    <property type="match status" value="1"/>
</dbReference>
<dbReference type="AlphaFoldDB" id="A7RRX1"/>
<dbReference type="HOGENOM" id="CLU_322198_0_0_1"/>
<accession>A7RRX1</accession>
<dbReference type="GO" id="GO:0045743">
    <property type="term" value="P:positive regulation of fibroblast growth factor receptor signaling pathway"/>
    <property type="evidence" value="ECO:0000318"/>
    <property type="project" value="GO_Central"/>
</dbReference>
<sequence length="899" mass="100928">MSVFFANLGINGDRIGVINPAMRNKVLASIYELQLFGPSLKNGNGCPRMSNRRASNNKRPRLKPGMQTNGQTHPDKSKDQPGDVRKTPRKSSDSIPHGILKDKSRTRTPQSITQTAETGSVKVNVRVLHREYDNKIIEITTQTTSEQLISEVLEVCDAFTKDPNVYYIAMETGIKQKVSGFYLERVGNLTNSNDIIEYEEITWSISFHLKMRSGGLVRVRASVLTPGASHKTVYIARNTTARQLIKLLIKTSNSDESPDNFLLRESSANLEVDRIIDESEYPLQIQSRWEPEDDISFFLTRKLTNNVSKSREVEATPASEVQKKDMDKRHQITDLLQDYITRMRHGKVSEKGKDTEEASPANERRTTQGSIDSGYGRSDTEQVGEMERIEETCDPFHDDMDPEKKRKMIDRLRKRRTSLDALDLHNVPSEKPPEARQRKVSQIERFRHKFFEYKKSEIDALDLHDDDKPRGVTRAKPQRRVSQIDRFRNKFMEYYHVKGDDPQRRFSHAVDYSSKHEKHGLGEFRSTSDPDIPKTERHLSGCPIETLSRKSSSSELSDHEMRYLFAPKSNGVHSNMSVSMFKLVENKKLIAVTLSREHGDELGLELAQVTQTGNQIDNLSDEEVVYVLHTGDGNNSVLTSPTDFNRSNEFIPISGSNNVKDGNATGSANHEDLPCASDEFPSNVRSRRKMGIPHVTITETSEETASSIAQPEEVLLQPPSPASSHSSSVLESMRRRGSPAPSPGVRIVGITQGSVAAEAGIIQTDDLIVEVNGRNVLDSTLDGVIASLQEHDIVYLVLARDTADDLSRDSTPRDNTSIVKQTAGHENTVDVEENVPRSYFAELQALTSQVRDLVTKVSEMQEALGQKDKTISTLKKALVKKKLKISSKDKLVEGKQILV</sequence>
<feature type="region of interest" description="Disordered" evidence="1">
    <location>
        <begin position="41"/>
        <end position="117"/>
    </location>
</feature>
<dbReference type="OMA" id="QTAGHEN"/>
<proteinExistence type="predicted"/>
<dbReference type="PROSITE" id="PS50106">
    <property type="entry name" value="PDZ"/>
    <property type="match status" value="1"/>
</dbReference>
<dbReference type="InterPro" id="IPR001478">
    <property type="entry name" value="PDZ"/>
</dbReference>
<dbReference type="SUPFAM" id="SSF50156">
    <property type="entry name" value="PDZ domain-like"/>
    <property type="match status" value="1"/>
</dbReference>
<dbReference type="GO" id="GO:0007165">
    <property type="term" value="P:signal transduction"/>
    <property type="evidence" value="ECO:0007669"/>
    <property type="project" value="InterPro"/>
</dbReference>
<dbReference type="Gene3D" id="3.10.20.90">
    <property type="entry name" value="Phosphatidylinositol 3-kinase Catalytic Subunit, Chain A, domain 1"/>
    <property type="match status" value="1"/>
</dbReference>
<dbReference type="GO" id="GO:0045742">
    <property type="term" value="P:positive regulation of epidermal growth factor receptor signaling pathway"/>
    <property type="evidence" value="ECO:0000318"/>
    <property type="project" value="GO_Central"/>
</dbReference>